<gene>
    <name evidence="4" type="ORF">EPT53_04430</name>
</gene>
<dbReference type="SUPFAM" id="SSF55811">
    <property type="entry name" value="Nudix"/>
    <property type="match status" value="1"/>
</dbReference>
<dbReference type="CDD" id="cd03424">
    <property type="entry name" value="NUDIX_ADPRase_Nudt5_UGPPase_Nudt14"/>
    <property type="match status" value="1"/>
</dbReference>
<reference evidence="4 5" key="1">
    <citation type="submission" date="2019-01" db="EMBL/GenBank/DDBJ databases">
        <title>Fusobacterium necrophorum Isolated From the Uterus of Dairy Cows.</title>
        <authorList>
            <person name="Francis A.M."/>
        </authorList>
    </citation>
    <scope>NUCLEOTIDE SEQUENCE [LARGE SCALE GENOMIC DNA]</scope>
    <source>
        <strain evidence="4 5">KG35</strain>
    </source>
</reference>
<dbReference type="PANTHER" id="PTHR11839">
    <property type="entry name" value="UDP/ADP-SUGAR PYROPHOSPHATASE"/>
    <property type="match status" value="1"/>
</dbReference>
<evidence type="ECO:0000313" key="4">
    <source>
        <dbReference type="EMBL" id="RXZ70196.1"/>
    </source>
</evidence>
<feature type="domain" description="Nudix hydrolase" evidence="3">
    <location>
        <begin position="33"/>
        <end position="173"/>
    </location>
</feature>
<dbReference type="InterPro" id="IPR015797">
    <property type="entry name" value="NUDIX_hydrolase-like_dom_sf"/>
</dbReference>
<proteinExistence type="predicted"/>
<protein>
    <submittedName>
        <fullName evidence="4">NUDIX hydrolase</fullName>
    </submittedName>
</protein>
<dbReference type="PANTHER" id="PTHR11839:SF18">
    <property type="entry name" value="NUDIX HYDROLASE DOMAIN-CONTAINING PROTEIN"/>
    <property type="match status" value="1"/>
</dbReference>
<name>A0A4V1QXM7_9FUSO</name>
<dbReference type="PROSITE" id="PS51462">
    <property type="entry name" value="NUDIX"/>
    <property type="match status" value="1"/>
</dbReference>
<dbReference type="InterPro" id="IPR020084">
    <property type="entry name" value="NUDIX_hydrolase_CS"/>
</dbReference>
<dbReference type="Gene3D" id="3.90.79.10">
    <property type="entry name" value="Nucleoside Triphosphate Pyrophosphohydrolase"/>
    <property type="match status" value="1"/>
</dbReference>
<dbReference type="GO" id="GO:0016787">
    <property type="term" value="F:hydrolase activity"/>
    <property type="evidence" value="ECO:0007669"/>
    <property type="project" value="UniProtKB-KW"/>
</dbReference>
<dbReference type="GO" id="GO:0005829">
    <property type="term" value="C:cytosol"/>
    <property type="evidence" value="ECO:0007669"/>
    <property type="project" value="TreeGrafter"/>
</dbReference>
<comment type="cofactor">
    <cofactor evidence="1">
        <name>Mg(2+)</name>
        <dbReference type="ChEBI" id="CHEBI:18420"/>
    </cofactor>
</comment>
<dbReference type="EMBL" id="SBAP01000009">
    <property type="protein sequence ID" value="RXZ70196.1"/>
    <property type="molecule type" value="Genomic_DNA"/>
</dbReference>
<dbReference type="AlphaFoldDB" id="A0A4V1QXM7"/>
<evidence type="ECO:0000256" key="2">
    <source>
        <dbReference type="ARBA" id="ARBA00022801"/>
    </source>
</evidence>
<evidence type="ECO:0000256" key="1">
    <source>
        <dbReference type="ARBA" id="ARBA00001946"/>
    </source>
</evidence>
<dbReference type="Proteomes" id="UP000289216">
    <property type="component" value="Unassembled WGS sequence"/>
</dbReference>
<dbReference type="InterPro" id="IPR000086">
    <property type="entry name" value="NUDIX_hydrolase_dom"/>
</dbReference>
<dbReference type="Pfam" id="PF00293">
    <property type="entry name" value="NUDIX"/>
    <property type="match status" value="1"/>
</dbReference>
<keyword evidence="2 4" id="KW-0378">Hydrolase</keyword>
<evidence type="ECO:0000313" key="5">
    <source>
        <dbReference type="Proteomes" id="UP000289216"/>
    </source>
</evidence>
<dbReference type="GO" id="GO:0019693">
    <property type="term" value="P:ribose phosphate metabolic process"/>
    <property type="evidence" value="ECO:0007669"/>
    <property type="project" value="TreeGrafter"/>
</dbReference>
<sequence>MRKVTEIKTKELRFLKPAIEKHPNNEMQLEFLIKQNAVAALLLNEDASKVFLVKQYRPGAGKEIYEIPAGLIEEKEEPKLACFREIEEETGYRRSDYKVLYESQKPLLVSPGYTEEALYFYVFQLRSDTISPQALRLDKGEELVGTWFSIDEIFSNHVPDISCDLKTVFCFLLWKSLRS</sequence>
<accession>A0A4V1QXM7</accession>
<comment type="caution">
    <text evidence="4">The sequence shown here is derived from an EMBL/GenBank/DDBJ whole genome shotgun (WGS) entry which is preliminary data.</text>
</comment>
<evidence type="ECO:0000259" key="3">
    <source>
        <dbReference type="PROSITE" id="PS51462"/>
    </source>
</evidence>
<dbReference type="PROSITE" id="PS00893">
    <property type="entry name" value="NUDIX_BOX"/>
    <property type="match status" value="1"/>
</dbReference>
<organism evidence="4 5">
    <name type="scientific">Fusobacterium necrophorum</name>
    <dbReference type="NCBI Taxonomy" id="859"/>
    <lineage>
        <taxon>Bacteria</taxon>
        <taxon>Fusobacteriati</taxon>
        <taxon>Fusobacteriota</taxon>
        <taxon>Fusobacteriia</taxon>
        <taxon>Fusobacteriales</taxon>
        <taxon>Fusobacteriaceae</taxon>
        <taxon>Fusobacterium</taxon>
    </lineage>
</organism>
<dbReference type="GO" id="GO:0006753">
    <property type="term" value="P:nucleoside phosphate metabolic process"/>
    <property type="evidence" value="ECO:0007669"/>
    <property type="project" value="TreeGrafter"/>
</dbReference>
<dbReference type="RefSeq" id="WP_129490862.1">
    <property type="nucleotide sequence ID" value="NZ_SBAP01000009.1"/>
</dbReference>